<name>A0A067P3X6_9AGAM</name>
<evidence type="ECO:0000313" key="1">
    <source>
        <dbReference type="EMBL" id="KDQ49618.1"/>
    </source>
</evidence>
<reference evidence="2" key="1">
    <citation type="journal article" date="2014" name="Proc. Natl. Acad. Sci. U.S.A.">
        <title>Extensive sampling of basidiomycete genomes demonstrates inadequacy of the white-rot/brown-rot paradigm for wood decay fungi.</title>
        <authorList>
            <person name="Riley R."/>
            <person name="Salamov A.A."/>
            <person name="Brown D.W."/>
            <person name="Nagy L.G."/>
            <person name="Floudas D."/>
            <person name="Held B.W."/>
            <person name="Levasseur A."/>
            <person name="Lombard V."/>
            <person name="Morin E."/>
            <person name="Otillar R."/>
            <person name="Lindquist E.A."/>
            <person name="Sun H."/>
            <person name="LaButti K.M."/>
            <person name="Schmutz J."/>
            <person name="Jabbour D."/>
            <person name="Luo H."/>
            <person name="Baker S.E."/>
            <person name="Pisabarro A.G."/>
            <person name="Walton J.D."/>
            <person name="Blanchette R.A."/>
            <person name="Henrissat B."/>
            <person name="Martin F."/>
            <person name="Cullen D."/>
            <person name="Hibbett D.S."/>
            <person name="Grigoriev I.V."/>
        </authorList>
    </citation>
    <scope>NUCLEOTIDE SEQUENCE [LARGE SCALE GENOMIC DNA]</scope>
    <source>
        <strain evidence="2">MUCL 33604</strain>
    </source>
</reference>
<sequence>MRVPFRSQACLSACAYLGPLVPLPVHRNPSPLEANSYPLTLARIEVLNSPPHQITIRVLSWNYALSRSLHRRLMVRVGGGFDDSQEKRERAESEAEARGNFDEKTSIFVGRRGTSRVERRWC</sequence>
<proteinExistence type="predicted"/>
<protein>
    <submittedName>
        <fullName evidence="1">Uncharacterized protein</fullName>
    </submittedName>
</protein>
<evidence type="ECO:0000313" key="2">
    <source>
        <dbReference type="Proteomes" id="UP000027265"/>
    </source>
</evidence>
<dbReference type="InParanoid" id="A0A067P3X6"/>
<organism evidence="1 2">
    <name type="scientific">Jaapia argillacea MUCL 33604</name>
    <dbReference type="NCBI Taxonomy" id="933084"/>
    <lineage>
        <taxon>Eukaryota</taxon>
        <taxon>Fungi</taxon>
        <taxon>Dikarya</taxon>
        <taxon>Basidiomycota</taxon>
        <taxon>Agaricomycotina</taxon>
        <taxon>Agaricomycetes</taxon>
        <taxon>Agaricomycetidae</taxon>
        <taxon>Jaapiales</taxon>
        <taxon>Jaapiaceae</taxon>
        <taxon>Jaapia</taxon>
    </lineage>
</organism>
<dbReference type="EMBL" id="KL197779">
    <property type="protein sequence ID" value="KDQ49618.1"/>
    <property type="molecule type" value="Genomic_DNA"/>
</dbReference>
<dbReference type="Proteomes" id="UP000027265">
    <property type="component" value="Unassembled WGS sequence"/>
</dbReference>
<keyword evidence="2" id="KW-1185">Reference proteome</keyword>
<dbReference type="AlphaFoldDB" id="A0A067P3X6"/>
<dbReference type="HOGENOM" id="CLU_2027080_0_0_1"/>
<gene>
    <name evidence="1" type="ORF">JAAARDRAFT_638995</name>
</gene>
<accession>A0A067P3X6</accession>